<keyword evidence="4" id="KW-0830">Ubiquinone</keyword>
<dbReference type="Pfam" id="PF08241">
    <property type="entry name" value="Methyltransf_11"/>
    <property type="match status" value="1"/>
</dbReference>
<dbReference type="InterPro" id="IPR029063">
    <property type="entry name" value="SAM-dependent_MTases_sf"/>
</dbReference>
<keyword evidence="5" id="KW-1185">Reference proteome</keyword>
<dbReference type="CDD" id="cd02440">
    <property type="entry name" value="AdoMet_MTases"/>
    <property type="match status" value="1"/>
</dbReference>
<comment type="caution">
    <text evidence="4">The sequence shown here is derived from an EMBL/GenBank/DDBJ whole genome shotgun (WGS) entry which is preliminary data.</text>
</comment>
<protein>
    <submittedName>
        <fullName evidence="4">Ubiquinone/menaquinone biosynthesis C-methylase UbiE</fullName>
    </submittedName>
</protein>
<accession>A0ABU1NJ31</accession>
<feature type="domain" description="Methyltransferase type 11" evidence="3">
    <location>
        <begin position="69"/>
        <end position="166"/>
    </location>
</feature>
<keyword evidence="1" id="KW-0808">Transferase</keyword>
<dbReference type="Gene3D" id="3.40.50.150">
    <property type="entry name" value="Vaccinia Virus protein VP39"/>
    <property type="match status" value="1"/>
</dbReference>
<dbReference type="InterPro" id="IPR050447">
    <property type="entry name" value="Erg6_SMT_methyltransf"/>
</dbReference>
<dbReference type="PANTHER" id="PTHR44068">
    <property type="entry name" value="ZGC:194242"/>
    <property type="match status" value="1"/>
</dbReference>
<evidence type="ECO:0000256" key="1">
    <source>
        <dbReference type="ARBA" id="ARBA00022679"/>
    </source>
</evidence>
<proteinExistence type="predicted"/>
<dbReference type="PANTHER" id="PTHR44068:SF11">
    <property type="entry name" value="GERANYL DIPHOSPHATE 2-C-METHYLTRANSFERASE"/>
    <property type="match status" value="1"/>
</dbReference>
<evidence type="ECO:0000313" key="5">
    <source>
        <dbReference type="Proteomes" id="UP001184230"/>
    </source>
</evidence>
<sequence length="308" mass="33425">MNTDREVSRHYGGGNLLSRLNAALAEDGIDPDHPSMEALAPYDQFHGRGLEATTEVANLVRATASDHILDIGSGIGGPARYFANRFGRLVTGIDLTPEFCAVARHLTQLLDFEDRITFEIGDALAMPFADGSFDGAYSMNVSMNIADKSAFYREIHRVLKPGGWLALSEIAKGEGGELDYPAPWARSASTSFLSTPEETRRNLLEAGFDVIRLHSTREEALAFGARARAIVERGEKPPSRAAMLMDREIASQATANVSRGLSEARIIPIEVLARKPAQASPGAESDPTLQPHQTDRRQAASPQKEDLA</sequence>
<evidence type="ECO:0000259" key="3">
    <source>
        <dbReference type="Pfam" id="PF08241"/>
    </source>
</evidence>
<name>A0ABU1NJ31_9BURK</name>
<dbReference type="EMBL" id="JAVDRF010000011">
    <property type="protein sequence ID" value="MDR6538478.1"/>
    <property type="molecule type" value="Genomic_DNA"/>
</dbReference>
<feature type="region of interest" description="Disordered" evidence="2">
    <location>
        <begin position="275"/>
        <end position="308"/>
    </location>
</feature>
<evidence type="ECO:0000313" key="4">
    <source>
        <dbReference type="EMBL" id="MDR6538478.1"/>
    </source>
</evidence>
<dbReference type="Proteomes" id="UP001184230">
    <property type="component" value="Unassembled WGS sequence"/>
</dbReference>
<reference evidence="4 5" key="1">
    <citation type="submission" date="2023-07" db="EMBL/GenBank/DDBJ databases">
        <title>Sorghum-associated microbial communities from plants grown in Nebraska, USA.</title>
        <authorList>
            <person name="Schachtman D."/>
        </authorList>
    </citation>
    <scope>NUCLEOTIDE SEQUENCE [LARGE SCALE GENOMIC DNA]</scope>
    <source>
        <strain evidence="4 5">DS1781</strain>
    </source>
</reference>
<dbReference type="RefSeq" id="WP_309905316.1">
    <property type="nucleotide sequence ID" value="NZ_JAVDRF010000011.1"/>
</dbReference>
<dbReference type="InterPro" id="IPR013216">
    <property type="entry name" value="Methyltransf_11"/>
</dbReference>
<gene>
    <name evidence="4" type="ORF">J2739_004271</name>
</gene>
<feature type="compositionally biased region" description="Basic and acidic residues" evidence="2">
    <location>
        <begin position="293"/>
        <end position="308"/>
    </location>
</feature>
<organism evidence="4 5">
    <name type="scientific">Variovorax soli</name>
    <dbReference type="NCBI Taxonomy" id="376815"/>
    <lineage>
        <taxon>Bacteria</taxon>
        <taxon>Pseudomonadati</taxon>
        <taxon>Pseudomonadota</taxon>
        <taxon>Betaproteobacteria</taxon>
        <taxon>Burkholderiales</taxon>
        <taxon>Comamonadaceae</taxon>
        <taxon>Variovorax</taxon>
    </lineage>
</organism>
<evidence type="ECO:0000256" key="2">
    <source>
        <dbReference type="SAM" id="MobiDB-lite"/>
    </source>
</evidence>
<dbReference type="SUPFAM" id="SSF53335">
    <property type="entry name" value="S-adenosyl-L-methionine-dependent methyltransferases"/>
    <property type="match status" value="1"/>
</dbReference>